<dbReference type="RefSeq" id="WP_245132794.1">
    <property type="nucleotide sequence ID" value="NZ_JALJEJ010000013.1"/>
</dbReference>
<accession>A0A9X1X7Y4</accession>
<keyword evidence="1" id="KW-0472">Membrane</keyword>
<name>A0A9X1X7Y4_9SPHI</name>
<sequence>MRIDPADEIIRAEEIKREKQTKIDKVTRIVAIVVAALSTYFFFIKILFL</sequence>
<keyword evidence="3" id="KW-1185">Reference proteome</keyword>
<organism evidence="2 3">
    <name type="scientific">Mucilaginibacter straminoryzae</name>
    <dbReference type="NCBI Taxonomy" id="2932774"/>
    <lineage>
        <taxon>Bacteria</taxon>
        <taxon>Pseudomonadati</taxon>
        <taxon>Bacteroidota</taxon>
        <taxon>Sphingobacteriia</taxon>
        <taxon>Sphingobacteriales</taxon>
        <taxon>Sphingobacteriaceae</taxon>
        <taxon>Mucilaginibacter</taxon>
    </lineage>
</organism>
<keyword evidence="1" id="KW-0812">Transmembrane</keyword>
<evidence type="ECO:0000313" key="3">
    <source>
        <dbReference type="Proteomes" id="UP001139450"/>
    </source>
</evidence>
<protein>
    <submittedName>
        <fullName evidence="2">Uncharacterized protein</fullName>
    </submittedName>
</protein>
<evidence type="ECO:0000256" key="1">
    <source>
        <dbReference type="SAM" id="Phobius"/>
    </source>
</evidence>
<reference evidence="2" key="1">
    <citation type="submission" date="2022-04" db="EMBL/GenBank/DDBJ databases">
        <title>Mucilaginibacter sp. RS28 isolated from freshwater.</title>
        <authorList>
            <person name="Ko S.-R."/>
        </authorList>
    </citation>
    <scope>NUCLEOTIDE SEQUENCE</scope>
    <source>
        <strain evidence="2">RS28</strain>
    </source>
</reference>
<keyword evidence="1" id="KW-1133">Transmembrane helix</keyword>
<gene>
    <name evidence="2" type="ORF">MUY27_19050</name>
</gene>
<feature type="transmembrane region" description="Helical" evidence="1">
    <location>
        <begin position="26"/>
        <end position="48"/>
    </location>
</feature>
<dbReference type="EMBL" id="JALJEJ010000013">
    <property type="protein sequence ID" value="MCJ8211825.1"/>
    <property type="molecule type" value="Genomic_DNA"/>
</dbReference>
<comment type="caution">
    <text evidence="2">The sequence shown here is derived from an EMBL/GenBank/DDBJ whole genome shotgun (WGS) entry which is preliminary data.</text>
</comment>
<proteinExistence type="predicted"/>
<dbReference type="AlphaFoldDB" id="A0A9X1X7Y4"/>
<evidence type="ECO:0000313" key="2">
    <source>
        <dbReference type="EMBL" id="MCJ8211825.1"/>
    </source>
</evidence>
<dbReference type="Proteomes" id="UP001139450">
    <property type="component" value="Unassembled WGS sequence"/>
</dbReference>